<dbReference type="AlphaFoldDB" id="A0A1F5WUG2"/>
<protein>
    <submittedName>
        <fullName evidence="3">Uncharacterized protein</fullName>
    </submittedName>
</protein>
<feature type="chain" id="PRO_5009522203" evidence="2">
    <location>
        <begin position="25"/>
        <end position="291"/>
    </location>
</feature>
<evidence type="ECO:0000313" key="3">
    <source>
        <dbReference type="EMBL" id="OGF78921.1"/>
    </source>
</evidence>
<proteinExistence type="predicted"/>
<comment type="caution">
    <text evidence="3">The sequence shown here is derived from an EMBL/GenBank/DDBJ whole genome shotgun (WGS) entry which is preliminary data.</text>
</comment>
<feature type="transmembrane region" description="Helical" evidence="1">
    <location>
        <begin position="48"/>
        <end position="68"/>
    </location>
</feature>
<keyword evidence="2" id="KW-0732">Signal</keyword>
<keyword evidence="1" id="KW-0812">Transmembrane</keyword>
<keyword evidence="1" id="KW-0472">Membrane</keyword>
<accession>A0A1F5WUG2</accession>
<feature type="transmembrane region" description="Helical" evidence="1">
    <location>
        <begin position="89"/>
        <end position="106"/>
    </location>
</feature>
<reference evidence="3 4" key="1">
    <citation type="journal article" date="2016" name="Nat. Commun.">
        <title>Thousands of microbial genomes shed light on interconnected biogeochemical processes in an aquifer system.</title>
        <authorList>
            <person name="Anantharaman K."/>
            <person name="Brown C.T."/>
            <person name="Hug L.A."/>
            <person name="Sharon I."/>
            <person name="Castelle C.J."/>
            <person name="Probst A.J."/>
            <person name="Thomas B.C."/>
            <person name="Singh A."/>
            <person name="Wilkins M.J."/>
            <person name="Karaoz U."/>
            <person name="Brodie E.L."/>
            <person name="Williams K.H."/>
            <person name="Hubbard S.S."/>
            <person name="Banfield J.F."/>
        </authorList>
    </citation>
    <scope>NUCLEOTIDE SEQUENCE [LARGE SCALE GENOMIC DNA]</scope>
</reference>
<name>A0A1F5WUG2_9BACT</name>
<keyword evidence="1" id="KW-1133">Transmembrane helix</keyword>
<organism evidence="3 4">
    <name type="scientific">Candidatus Giovannonibacteria bacterium RIFCSPHIGHO2_02_43_13</name>
    <dbReference type="NCBI Taxonomy" id="1798330"/>
    <lineage>
        <taxon>Bacteria</taxon>
        <taxon>Candidatus Giovannoniibacteriota</taxon>
    </lineage>
</organism>
<sequence>MKRKTIFITVLAVISMLFFNQADAAPYNLLQPLPGVGQTVSTFVEYVTNLIPFILMLAAVLAVVQIVIGGMEWAFSESILAKGEGKDRIQMALLGLLIALLSYIILNTINPDLVNLKIPQIDTLNVTGPGANPGANNSAGIGPGTPPGATVDCVVGSGNFTLTKAQCDAQGGSSTGGSLVPPNATVDCVVNGKTFSLTKAQCDSFGGSFPIGGGPTNLGNGSICAENSWCATKFCNSSGKCAPASSAPTVITPPTTNPPPTGCTDNNCGGVQCTGGTSCFCAVGQTSGTCN</sequence>
<dbReference type="Proteomes" id="UP000178425">
    <property type="component" value="Unassembled WGS sequence"/>
</dbReference>
<evidence type="ECO:0000256" key="2">
    <source>
        <dbReference type="SAM" id="SignalP"/>
    </source>
</evidence>
<evidence type="ECO:0000313" key="4">
    <source>
        <dbReference type="Proteomes" id="UP000178425"/>
    </source>
</evidence>
<dbReference type="EMBL" id="MFHI01000015">
    <property type="protein sequence ID" value="OGF78921.1"/>
    <property type="molecule type" value="Genomic_DNA"/>
</dbReference>
<evidence type="ECO:0000256" key="1">
    <source>
        <dbReference type="SAM" id="Phobius"/>
    </source>
</evidence>
<feature type="signal peptide" evidence="2">
    <location>
        <begin position="1"/>
        <end position="24"/>
    </location>
</feature>
<gene>
    <name evidence="3" type="ORF">A2W54_00860</name>
</gene>